<dbReference type="NCBIfam" id="NF012229">
    <property type="entry name" value="bla_class_B_core"/>
    <property type="match status" value="1"/>
</dbReference>
<dbReference type="InterPro" id="IPR001018">
    <property type="entry name" value="Beta-lactamase_class-B_CS"/>
</dbReference>
<dbReference type="GO" id="GO:0046677">
    <property type="term" value="P:response to antibiotic"/>
    <property type="evidence" value="ECO:0007669"/>
    <property type="project" value="UniProtKB-KW"/>
</dbReference>
<evidence type="ECO:0000256" key="3">
    <source>
        <dbReference type="ARBA" id="ARBA00004418"/>
    </source>
</evidence>
<comment type="similarity">
    <text evidence="4">Belongs to the metallo-beta-lactamase superfamily. Class-B beta-lactamase family.</text>
</comment>
<evidence type="ECO:0000256" key="5">
    <source>
        <dbReference type="ARBA" id="ARBA00011245"/>
    </source>
</evidence>
<evidence type="ECO:0000256" key="7">
    <source>
        <dbReference type="ARBA" id="ARBA00022723"/>
    </source>
</evidence>
<dbReference type="InParanoid" id="M7XAS5"/>
<dbReference type="AlphaFoldDB" id="M7XAS5"/>
<evidence type="ECO:0000256" key="1">
    <source>
        <dbReference type="ARBA" id="ARBA00001526"/>
    </source>
</evidence>
<evidence type="ECO:0000256" key="6">
    <source>
        <dbReference type="ARBA" id="ARBA00012865"/>
    </source>
</evidence>
<dbReference type="Pfam" id="PF00753">
    <property type="entry name" value="Lactamase_B"/>
    <property type="match status" value="1"/>
</dbReference>
<dbReference type="PROSITE" id="PS00744">
    <property type="entry name" value="BETA_LACTAMASE_B_2"/>
    <property type="match status" value="1"/>
</dbReference>
<dbReference type="CDD" id="cd16302">
    <property type="entry name" value="CcrA-like_MBL-B1"/>
    <property type="match status" value="1"/>
</dbReference>
<dbReference type="InterPro" id="IPR050855">
    <property type="entry name" value="NDM-1-like"/>
</dbReference>
<evidence type="ECO:0000256" key="8">
    <source>
        <dbReference type="ARBA" id="ARBA00022729"/>
    </source>
</evidence>
<evidence type="ECO:0000256" key="4">
    <source>
        <dbReference type="ARBA" id="ARBA00005250"/>
    </source>
</evidence>
<dbReference type="EC" id="3.5.2.6" evidence="6"/>
<dbReference type="OrthoDB" id="9769598at2"/>
<feature type="domain" description="Metallo-beta-lactamase" evidence="14">
    <location>
        <begin position="64"/>
        <end position="233"/>
    </location>
</feature>
<dbReference type="GO" id="GO:0017001">
    <property type="term" value="P:antibiotic catabolic process"/>
    <property type="evidence" value="ECO:0007669"/>
    <property type="project" value="InterPro"/>
</dbReference>
<evidence type="ECO:0000256" key="2">
    <source>
        <dbReference type="ARBA" id="ARBA00001947"/>
    </source>
</evidence>
<dbReference type="PANTHER" id="PTHR42951:SF4">
    <property type="entry name" value="ACYL-COENZYME A THIOESTERASE MBLAC2"/>
    <property type="match status" value="1"/>
</dbReference>
<dbReference type="Gene3D" id="3.60.15.10">
    <property type="entry name" value="Ribonuclease Z/Hydroxyacylglutathione hydrolase-like"/>
    <property type="match status" value="1"/>
</dbReference>
<feature type="chain" id="PRO_5004087837" description="beta-lactamase" evidence="13">
    <location>
        <begin position="23"/>
        <end position="263"/>
    </location>
</feature>
<evidence type="ECO:0000313" key="16">
    <source>
        <dbReference type="Proteomes" id="UP000010953"/>
    </source>
</evidence>
<dbReference type="InterPro" id="IPR036866">
    <property type="entry name" value="RibonucZ/Hydroxyglut_hydro"/>
</dbReference>
<dbReference type="GO" id="GO:0008270">
    <property type="term" value="F:zinc ion binding"/>
    <property type="evidence" value="ECO:0007669"/>
    <property type="project" value="InterPro"/>
</dbReference>
<accession>M7XAS5</accession>
<evidence type="ECO:0000313" key="15">
    <source>
        <dbReference type="EMBL" id="EMS34530.1"/>
    </source>
</evidence>
<dbReference type="EMBL" id="AMZY02000006">
    <property type="protein sequence ID" value="EMS34530.1"/>
    <property type="molecule type" value="Genomic_DNA"/>
</dbReference>
<dbReference type="SUPFAM" id="SSF56281">
    <property type="entry name" value="Metallo-hydrolase/oxidoreductase"/>
    <property type="match status" value="1"/>
</dbReference>
<sequence>MKPVPVLVLMFLFLYLNISAQAQQKSPFQAQEIYRSETLVLTQVSENTFIHTSFLQTNDFGNVPCNGLVVTDGKEALVFDTPTDVAASEELIQWITKNQKLEIKGIVPTHFHNDCLGGLQAFEELEIPSYATFKTIDLARENNFVVPKNGFADSLVLKVGDRTVLVKHYGEGHTKDNVVAYFPSERVLFGGCLVKEVDATRGYLGDANLDTWSGTVEAVKKGFPETKIVVPGHGKHGGVELLDYTIKLFQTRHFGERNGNEVK</sequence>
<keyword evidence="12" id="KW-0046">Antibiotic resistance</keyword>
<evidence type="ECO:0000256" key="9">
    <source>
        <dbReference type="ARBA" id="ARBA00022764"/>
    </source>
</evidence>
<comment type="catalytic activity">
    <reaction evidence="1">
        <text>a beta-lactam + H2O = a substituted beta-amino acid</text>
        <dbReference type="Rhea" id="RHEA:20401"/>
        <dbReference type="ChEBI" id="CHEBI:15377"/>
        <dbReference type="ChEBI" id="CHEBI:35627"/>
        <dbReference type="ChEBI" id="CHEBI:140347"/>
        <dbReference type="EC" id="3.5.2.6"/>
    </reaction>
</comment>
<name>M7XAS5_9BACT</name>
<dbReference type="InterPro" id="IPR058199">
    <property type="entry name" value="BlaB//VIM/IMP-1"/>
</dbReference>
<evidence type="ECO:0000259" key="14">
    <source>
        <dbReference type="SMART" id="SM00849"/>
    </source>
</evidence>
<keyword evidence="11" id="KW-0862">Zinc</keyword>
<evidence type="ECO:0000256" key="12">
    <source>
        <dbReference type="ARBA" id="ARBA00023251"/>
    </source>
</evidence>
<comment type="subcellular location">
    <subcellularLocation>
        <location evidence="3">Periplasm</location>
    </subcellularLocation>
</comment>
<keyword evidence="9" id="KW-0574">Periplasm</keyword>
<keyword evidence="16" id="KW-1185">Reference proteome</keyword>
<dbReference type="SMART" id="SM00849">
    <property type="entry name" value="Lactamase_B"/>
    <property type="match status" value="1"/>
</dbReference>
<comment type="subunit">
    <text evidence="5">Monomer.</text>
</comment>
<comment type="cofactor">
    <cofactor evidence="2">
        <name>Zn(2+)</name>
        <dbReference type="ChEBI" id="CHEBI:29105"/>
    </cofactor>
</comment>
<keyword evidence="8 13" id="KW-0732">Signal</keyword>
<proteinExistence type="inferred from homology"/>
<dbReference type="STRING" id="1239962.C943_03749"/>
<organism evidence="15 16">
    <name type="scientific">Mariniradius saccharolyticus AK6</name>
    <dbReference type="NCBI Taxonomy" id="1239962"/>
    <lineage>
        <taxon>Bacteria</taxon>
        <taxon>Pseudomonadati</taxon>
        <taxon>Bacteroidota</taxon>
        <taxon>Cytophagia</taxon>
        <taxon>Cytophagales</taxon>
        <taxon>Cyclobacteriaceae</taxon>
        <taxon>Mariniradius</taxon>
    </lineage>
</organism>
<protein>
    <recommendedName>
        <fullName evidence="6">beta-lactamase</fullName>
        <ecNumber evidence="6">3.5.2.6</ecNumber>
    </recommendedName>
</protein>
<keyword evidence="10" id="KW-0378">Hydrolase</keyword>
<dbReference type="InterPro" id="IPR001279">
    <property type="entry name" value="Metallo-B-lactamas"/>
</dbReference>
<evidence type="ECO:0000256" key="13">
    <source>
        <dbReference type="SAM" id="SignalP"/>
    </source>
</evidence>
<evidence type="ECO:0000256" key="11">
    <source>
        <dbReference type="ARBA" id="ARBA00022833"/>
    </source>
</evidence>
<gene>
    <name evidence="15" type="ORF">C943_03749</name>
</gene>
<dbReference type="GO" id="GO:0042597">
    <property type="term" value="C:periplasmic space"/>
    <property type="evidence" value="ECO:0007669"/>
    <property type="project" value="UniProtKB-SubCell"/>
</dbReference>
<evidence type="ECO:0000256" key="10">
    <source>
        <dbReference type="ARBA" id="ARBA00022801"/>
    </source>
</evidence>
<dbReference type="Proteomes" id="UP000010953">
    <property type="component" value="Unassembled WGS sequence"/>
</dbReference>
<dbReference type="NCBIfam" id="NF033088">
    <property type="entry name" value="bla_subclass_B1"/>
    <property type="match status" value="1"/>
</dbReference>
<dbReference type="GO" id="GO:0008800">
    <property type="term" value="F:beta-lactamase activity"/>
    <property type="evidence" value="ECO:0007669"/>
    <property type="project" value="UniProtKB-EC"/>
</dbReference>
<feature type="signal peptide" evidence="13">
    <location>
        <begin position="1"/>
        <end position="22"/>
    </location>
</feature>
<keyword evidence="7" id="KW-0479">Metal-binding</keyword>
<dbReference type="PANTHER" id="PTHR42951">
    <property type="entry name" value="METALLO-BETA-LACTAMASE DOMAIN-CONTAINING"/>
    <property type="match status" value="1"/>
</dbReference>
<dbReference type="RefSeq" id="WP_008625024.1">
    <property type="nucleotide sequence ID" value="NZ_AMZY02000006.1"/>
</dbReference>
<reference evidence="15" key="1">
    <citation type="submission" date="2013-01" db="EMBL/GenBank/DDBJ databases">
        <title>Genome assembly of Mariniradius saccharolyticus AK6.</title>
        <authorList>
            <person name="Vaidya B."/>
            <person name="Khatri I."/>
            <person name="Tanuku N.R.S."/>
            <person name="Subramanian S."/>
            <person name="Pinnaka A."/>
        </authorList>
    </citation>
    <scope>NUCLEOTIDE SEQUENCE [LARGE SCALE GENOMIC DNA]</scope>
    <source>
        <strain evidence="15">AK6</strain>
    </source>
</reference>
<comment type="caution">
    <text evidence="15">The sequence shown here is derived from an EMBL/GenBank/DDBJ whole genome shotgun (WGS) entry which is preliminary data.</text>
</comment>
<dbReference type="eggNOG" id="COG0491">
    <property type="taxonomic scope" value="Bacteria"/>
</dbReference>